<accession>A0A4Y3PWC5</accession>
<feature type="chain" id="PRO_5038972291" description="DUF4358 domain-containing protein" evidence="1">
    <location>
        <begin position="22"/>
        <end position="168"/>
    </location>
</feature>
<evidence type="ECO:0000313" key="2">
    <source>
        <dbReference type="EMBL" id="GEB35679.1"/>
    </source>
</evidence>
<sequence>MTSLIWGKGARKWLAALFACAALVMATAGCSDAEREEAAPTIEEIAEHISQAVNVSELKQGDAAKLQKLYHIAPEEVEGFMLLTSQSNVRADEILVLQVKDAADLGAIKENVQKRIEAQLVKFSDYRPDEATLVEEHVWKTKDRFALFAVSREAGQVERAFEEAFSLP</sequence>
<reference evidence="2 3" key="1">
    <citation type="submission" date="2019-06" db="EMBL/GenBank/DDBJ databases">
        <title>Whole genome shotgun sequence of Brevibacillus parabrevis NBRC 12334.</title>
        <authorList>
            <person name="Hosoyama A."/>
            <person name="Uohara A."/>
            <person name="Ohji S."/>
            <person name="Ichikawa N."/>
        </authorList>
    </citation>
    <scope>NUCLEOTIDE SEQUENCE [LARGE SCALE GENOMIC DNA]</scope>
    <source>
        <strain evidence="2 3">NBRC 12334</strain>
    </source>
</reference>
<evidence type="ECO:0000256" key="1">
    <source>
        <dbReference type="SAM" id="SignalP"/>
    </source>
</evidence>
<keyword evidence="1" id="KW-0732">Signal</keyword>
<protein>
    <recommendedName>
        <fullName evidence="4">DUF4358 domain-containing protein</fullName>
    </recommendedName>
</protein>
<proteinExistence type="predicted"/>
<gene>
    <name evidence="2" type="ORF">BPA01_52590</name>
</gene>
<evidence type="ECO:0000313" key="3">
    <source>
        <dbReference type="Proteomes" id="UP000316882"/>
    </source>
</evidence>
<evidence type="ECO:0008006" key="4">
    <source>
        <dbReference type="Google" id="ProtNLM"/>
    </source>
</evidence>
<name>A0A4Y3PWC5_BREPA</name>
<feature type="signal peptide" evidence="1">
    <location>
        <begin position="1"/>
        <end position="21"/>
    </location>
</feature>
<dbReference type="Proteomes" id="UP000316882">
    <property type="component" value="Unassembled WGS sequence"/>
</dbReference>
<comment type="caution">
    <text evidence="2">The sequence shown here is derived from an EMBL/GenBank/DDBJ whole genome shotgun (WGS) entry which is preliminary data.</text>
</comment>
<organism evidence="2 3">
    <name type="scientific">Brevibacillus parabrevis</name>
    <dbReference type="NCBI Taxonomy" id="54914"/>
    <lineage>
        <taxon>Bacteria</taxon>
        <taxon>Bacillati</taxon>
        <taxon>Bacillota</taxon>
        <taxon>Bacilli</taxon>
        <taxon>Bacillales</taxon>
        <taxon>Paenibacillaceae</taxon>
        <taxon>Brevibacillus</taxon>
    </lineage>
</organism>
<keyword evidence="3" id="KW-1185">Reference proteome</keyword>
<dbReference type="InterPro" id="IPR025648">
    <property type="entry name" value="DUF4358"/>
</dbReference>
<dbReference type="EMBL" id="BJMH01000049">
    <property type="protein sequence ID" value="GEB35679.1"/>
    <property type="molecule type" value="Genomic_DNA"/>
</dbReference>
<dbReference type="RefSeq" id="WP_122966782.1">
    <property type="nucleotide sequence ID" value="NZ_BJMH01000049.1"/>
</dbReference>
<dbReference type="Pfam" id="PF14270">
    <property type="entry name" value="DUF4358"/>
    <property type="match status" value="1"/>
</dbReference>
<dbReference type="AlphaFoldDB" id="A0A4Y3PWC5"/>